<gene>
    <name evidence="2" type="ORF">A3B54_02435</name>
</gene>
<evidence type="ECO:0000313" key="2">
    <source>
        <dbReference type="EMBL" id="OGD99585.1"/>
    </source>
</evidence>
<proteinExistence type="predicted"/>
<reference evidence="2 3" key="1">
    <citation type="journal article" date="2016" name="Nat. Commun.">
        <title>Thousands of microbial genomes shed light on interconnected biogeochemical processes in an aquifer system.</title>
        <authorList>
            <person name="Anantharaman K."/>
            <person name="Brown C.T."/>
            <person name="Hug L.A."/>
            <person name="Sharon I."/>
            <person name="Castelle C.J."/>
            <person name="Probst A.J."/>
            <person name="Thomas B.C."/>
            <person name="Singh A."/>
            <person name="Wilkins M.J."/>
            <person name="Karaoz U."/>
            <person name="Brodie E.L."/>
            <person name="Williams K.H."/>
            <person name="Hubbard S.S."/>
            <person name="Banfield J.F."/>
        </authorList>
    </citation>
    <scope>NUCLEOTIDE SEQUENCE [LARGE SCALE GENOMIC DNA]</scope>
</reference>
<feature type="chain" id="PRO_5009518763" evidence="1">
    <location>
        <begin position="31"/>
        <end position="587"/>
    </location>
</feature>
<comment type="caution">
    <text evidence="2">The sequence shown here is derived from an EMBL/GenBank/DDBJ whole genome shotgun (WGS) entry which is preliminary data.</text>
</comment>
<feature type="signal peptide" evidence="1">
    <location>
        <begin position="1"/>
        <end position="30"/>
    </location>
</feature>
<dbReference type="AlphaFoldDB" id="A0A1F5H6B4"/>
<dbReference type="Proteomes" id="UP000177039">
    <property type="component" value="Unassembled WGS sequence"/>
</dbReference>
<evidence type="ECO:0000313" key="3">
    <source>
        <dbReference type="Proteomes" id="UP000177039"/>
    </source>
</evidence>
<protein>
    <submittedName>
        <fullName evidence="2">Uncharacterized protein</fullName>
    </submittedName>
</protein>
<keyword evidence="1" id="KW-0732">Signal</keyword>
<accession>A0A1F5H6B4</accession>
<sequence>MIISTFRISLIVFFLLITYHLSLITSGASAAGPPNPQPCENAVETDKLTDNYITDENRDAPIKFTDDQAIQVKGKRDEDVIVSQSFSFTVDFSNLQALFSTTNSNYLEGKFQDDAHRLANIVNLSSQNFNLFHGPGQKTSAKILIDDLRKKYVEYVYNKPTLLESTNKYTDIEGKGDPKTIYDLVGEFGLPDPPEANEDRTQWLATWGRYWEKIPTAYSEFYVGKLEFKQAVGKETIRQFEAGKLCLLSLPRVIEFILPQFWRTTATSDQLNQMIVPYAAQSFRDHGTITQQADAGNILSKALSLCKKLLDQTPEALLKSLRRVIKISLDSANPIKTAFAQTDTTPTGCFKISKPAKEGNEKYCALPADQLLPGETCQNKTDENKLDQDNPNVVCTFNITWIGEVTIDPENKAKIFDHCDDNGDGTYTCFLPLKIWPVFRVPWLAEIWNSTLYSDQAETGTQSLQETGRPGVYSFFTPQAVGDYFLPPTFASLVQRCKDGNQAACNQTSKIASECAQGDAERLVKYCLPDLLSKSLPGKQIESGDEDLKKRFIGATDCGKEIVRDLALKPKALQDSLGVKIDCGQQP</sequence>
<evidence type="ECO:0000256" key="1">
    <source>
        <dbReference type="SAM" id="SignalP"/>
    </source>
</evidence>
<dbReference type="EMBL" id="MFBT01000013">
    <property type="protein sequence ID" value="OGD99585.1"/>
    <property type="molecule type" value="Genomic_DNA"/>
</dbReference>
<name>A0A1F5H6B4_9BACT</name>
<organism evidence="2 3">
    <name type="scientific">Candidatus Curtissbacteria bacterium RIFCSPLOWO2_01_FULL_42_50</name>
    <dbReference type="NCBI Taxonomy" id="1797730"/>
    <lineage>
        <taxon>Bacteria</taxon>
        <taxon>Candidatus Curtissiibacteriota</taxon>
    </lineage>
</organism>